<keyword evidence="3" id="KW-1185">Reference proteome</keyword>
<accession>A0A9P1BJ79</accession>
<dbReference type="EMBL" id="CAMXCT020000087">
    <property type="protein sequence ID" value="CAL1126990.1"/>
    <property type="molecule type" value="Genomic_DNA"/>
</dbReference>
<comment type="caution">
    <text evidence="1">The sequence shown here is derived from an EMBL/GenBank/DDBJ whole genome shotgun (WGS) entry which is preliminary data.</text>
</comment>
<evidence type="ECO:0000313" key="1">
    <source>
        <dbReference type="EMBL" id="CAI3973615.1"/>
    </source>
</evidence>
<organism evidence="1">
    <name type="scientific">Cladocopium goreaui</name>
    <dbReference type="NCBI Taxonomy" id="2562237"/>
    <lineage>
        <taxon>Eukaryota</taxon>
        <taxon>Sar</taxon>
        <taxon>Alveolata</taxon>
        <taxon>Dinophyceae</taxon>
        <taxon>Suessiales</taxon>
        <taxon>Symbiodiniaceae</taxon>
        <taxon>Cladocopium</taxon>
    </lineage>
</organism>
<dbReference type="EMBL" id="CAMXCT030000087">
    <property type="protein sequence ID" value="CAL4760927.1"/>
    <property type="molecule type" value="Genomic_DNA"/>
</dbReference>
<evidence type="ECO:0000313" key="2">
    <source>
        <dbReference type="EMBL" id="CAL4760927.1"/>
    </source>
</evidence>
<dbReference type="EMBL" id="CAMXCT010000087">
    <property type="protein sequence ID" value="CAI3973615.1"/>
    <property type="molecule type" value="Genomic_DNA"/>
</dbReference>
<reference evidence="1" key="1">
    <citation type="submission" date="2022-10" db="EMBL/GenBank/DDBJ databases">
        <authorList>
            <person name="Chen Y."/>
            <person name="Dougan E. K."/>
            <person name="Chan C."/>
            <person name="Rhodes N."/>
            <person name="Thang M."/>
        </authorList>
    </citation>
    <scope>NUCLEOTIDE SEQUENCE</scope>
</reference>
<name>A0A9P1BJ79_9DINO</name>
<gene>
    <name evidence="1" type="ORF">C1SCF055_LOCUS2103</name>
</gene>
<proteinExistence type="predicted"/>
<evidence type="ECO:0000313" key="3">
    <source>
        <dbReference type="Proteomes" id="UP001152797"/>
    </source>
</evidence>
<dbReference type="AlphaFoldDB" id="A0A9P1BJ79"/>
<dbReference type="OrthoDB" id="410769at2759"/>
<dbReference type="Proteomes" id="UP001152797">
    <property type="component" value="Unassembled WGS sequence"/>
</dbReference>
<protein>
    <submittedName>
        <fullName evidence="1">Uncharacterized protein</fullName>
    </submittedName>
</protein>
<sequence>MVSAQYKSAKFDVMYNKQPAGRRSNFMDLTHPAGWALSILYILRGVEGNFGAHFGLKCSSLCKMNIGTSFRSACTSIGYEGYKSVCQANMLLERTCLMALLCTCQGGVWSLEQPSGSLAEYYPAFRVMLEAMFRCGGDYAVSRVGWWMGHYQSATPKRHYGYANSPVIHRIDRGKLQGWKDRGVRKVVTAEKYKDKGGKNRYKGTTSLRSTEVYPVAFGRHMCDLMEDMKRTRRGQPQLPSELPPALISFQRLQPADSNIWRHVGFTDVYNYLRRNKKLQIPPQWRDVVPARMHEVQRDD</sequence>
<reference evidence="2 3" key="2">
    <citation type="submission" date="2024-05" db="EMBL/GenBank/DDBJ databases">
        <authorList>
            <person name="Chen Y."/>
            <person name="Shah S."/>
            <person name="Dougan E. K."/>
            <person name="Thang M."/>
            <person name="Chan C."/>
        </authorList>
    </citation>
    <scope>NUCLEOTIDE SEQUENCE [LARGE SCALE GENOMIC DNA]</scope>
</reference>